<comment type="caution">
    <text evidence="2">The sequence shown here is derived from an EMBL/GenBank/DDBJ whole genome shotgun (WGS) entry which is preliminary data.</text>
</comment>
<evidence type="ECO:0000313" key="2">
    <source>
        <dbReference type="EMBL" id="KAK9812102.1"/>
    </source>
</evidence>
<name>A0AAW1PTF8_9CHLO</name>
<feature type="compositionally biased region" description="Basic and acidic residues" evidence="1">
    <location>
        <begin position="285"/>
        <end position="294"/>
    </location>
</feature>
<accession>A0AAW1PTF8</accession>
<gene>
    <name evidence="2" type="ORF">WJX73_006622</name>
</gene>
<dbReference type="AlphaFoldDB" id="A0AAW1PTF8"/>
<keyword evidence="3" id="KW-1185">Reference proteome</keyword>
<evidence type="ECO:0000313" key="3">
    <source>
        <dbReference type="Proteomes" id="UP001465755"/>
    </source>
</evidence>
<feature type="region of interest" description="Disordered" evidence="1">
    <location>
        <begin position="265"/>
        <end position="294"/>
    </location>
</feature>
<reference evidence="2 3" key="1">
    <citation type="journal article" date="2024" name="Nat. Commun.">
        <title>Phylogenomics reveals the evolutionary origins of lichenization in chlorophyte algae.</title>
        <authorList>
            <person name="Puginier C."/>
            <person name="Libourel C."/>
            <person name="Otte J."/>
            <person name="Skaloud P."/>
            <person name="Haon M."/>
            <person name="Grisel S."/>
            <person name="Petersen M."/>
            <person name="Berrin J.G."/>
            <person name="Delaux P.M."/>
            <person name="Dal Grande F."/>
            <person name="Keller J."/>
        </authorList>
    </citation>
    <scope>NUCLEOTIDE SEQUENCE [LARGE SCALE GENOMIC DNA]</scope>
    <source>
        <strain evidence="2 3">SAG 2036</strain>
    </source>
</reference>
<feature type="region of interest" description="Disordered" evidence="1">
    <location>
        <begin position="54"/>
        <end position="75"/>
    </location>
</feature>
<dbReference type="EMBL" id="JALJOQ010000009">
    <property type="protein sequence ID" value="KAK9812102.1"/>
    <property type="molecule type" value="Genomic_DNA"/>
</dbReference>
<dbReference type="Proteomes" id="UP001465755">
    <property type="component" value="Unassembled WGS sequence"/>
</dbReference>
<evidence type="ECO:0000256" key="1">
    <source>
        <dbReference type="SAM" id="MobiDB-lite"/>
    </source>
</evidence>
<dbReference type="Gene3D" id="2.30.30.140">
    <property type="match status" value="1"/>
</dbReference>
<evidence type="ECO:0008006" key="4">
    <source>
        <dbReference type="Google" id="ProtNLM"/>
    </source>
</evidence>
<protein>
    <recommendedName>
        <fullName evidence="4">Tudor domain-containing protein</fullName>
    </recommendedName>
</protein>
<sequence length="294" mass="32308">MADQRELENNLTEYNSQLQQVEQLLLAEPENQEYAEIFQSLTEVIDLTKELLREAQQTTEPSSSAGPSSRPQAVTTTAPQILLPSILPPQVASQIRAAQQKAALSGQAPPAWAIGAKCHALYADGQHYEGNVTGVTAAGNFIVHFAQFNQDEEVIQANIGPPPEVQEVYQGVAAPRRNKVEEAPSVGEMPKWLAVKDTDDDKTRNRKRKLQKSFKSKMRFQQLDMEVKNRQSSWLNFKKGKGAKKKTGFLSGRQKESMFSVPEGLDSKVGVIGSGKGMTESINTGRHDFEAGGA</sequence>
<proteinExistence type="predicted"/>
<organism evidence="2 3">
    <name type="scientific">Symbiochloris irregularis</name>
    <dbReference type="NCBI Taxonomy" id="706552"/>
    <lineage>
        <taxon>Eukaryota</taxon>
        <taxon>Viridiplantae</taxon>
        <taxon>Chlorophyta</taxon>
        <taxon>core chlorophytes</taxon>
        <taxon>Trebouxiophyceae</taxon>
        <taxon>Trebouxiales</taxon>
        <taxon>Trebouxiaceae</taxon>
        <taxon>Symbiochloris</taxon>
    </lineage>
</organism>
<feature type="compositionally biased region" description="Polar residues" evidence="1">
    <location>
        <begin position="55"/>
        <end position="75"/>
    </location>
</feature>